<comment type="caution">
    <text evidence="1">The sequence shown here is derived from an EMBL/GenBank/DDBJ whole genome shotgun (WGS) entry which is preliminary data.</text>
</comment>
<evidence type="ECO:0000313" key="2">
    <source>
        <dbReference type="Proteomes" id="UP000267187"/>
    </source>
</evidence>
<reference evidence="1 2" key="1">
    <citation type="submission" date="2018-10" db="EMBL/GenBank/DDBJ databases">
        <title>Genomic Encyclopedia of Type Strains, Phase IV (KMG-IV): sequencing the most valuable type-strain genomes for metagenomic binning, comparative biology and taxonomic classification.</title>
        <authorList>
            <person name="Goeker M."/>
        </authorList>
    </citation>
    <scope>NUCLEOTIDE SEQUENCE [LARGE SCALE GENOMIC DNA]</scope>
    <source>
        <strain evidence="1 2">DSM 25080</strain>
    </source>
</reference>
<sequence length="230" mass="25814">MFEELDYQETPLGSISLRRRSEPRLNNRIVYEVKMNDEFLMSSLFYEAELQLSYLGLAALDRDELNVVVGGLGLGYTAGAALEDDRVAQLRVIDVMAPVISWHQRGLVPMAKALTYDERCELVLDDFFAWALDGERDQACLDAVLLDIDHTPAHWLTASNEGFYSVQGLRAIADKLKPGGVFALWSDDDPDPEFMALLETVFSRVEGTRITFPNPYQELDASNGVYVAIK</sequence>
<accession>A0A3M0ADJ3</accession>
<gene>
    <name evidence="1" type="ORF">DFR27_0557</name>
</gene>
<dbReference type="RefSeq" id="WP_121875929.1">
    <property type="nucleotide sequence ID" value="NZ_REFJ01000001.1"/>
</dbReference>
<dbReference type="OrthoDB" id="9793351at2"/>
<dbReference type="SUPFAM" id="SSF53335">
    <property type="entry name" value="S-adenosyl-L-methionine-dependent methyltransferases"/>
    <property type="match status" value="1"/>
</dbReference>
<protein>
    <recommendedName>
        <fullName evidence="3">Spermidine synthase</fullName>
    </recommendedName>
</protein>
<dbReference type="AlphaFoldDB" id="A0A3M0ADJ3"/>
<dbReference type="EMBL" id="REFJ01000001">
    <property type="protein sequence ID" value="RMA82606.1"/>
    <property type="molecule type" value="Genomic_DNA"/>
</dbReference>
<keyword evidence="2" id="KW-1185">Reference proteome</keyword>
<evidence type="ECO:0008006" key="3">
    <source>
        <dbReference type="Google" id="ProtNLM"/>
    </source>
</evidence>
<dbReference type="Gene3D" id="3.40.50.150">
    <property type="entry name" value="Vaccinia Virus protein VP39"/>
    <property type="match status" value="1"/>
</dbReference>
<dbReference type="Proteomes" id="UP000267187">
    <property type="component" value="Unassembled WGS sequence"/>
</dbReference>
<name>A0A3M0ADJ3_9GAMM</name>
<evidence type="ECO:0000313" key="1">
    <source>
        <dbReference type="EMBL" id="RMA82606.1"/>
    </source>
</evidence>
<proteinExistence type="predicted"/>
<dbReference type="InterPro" id="IPR029063">
    <property type="entry name" value="SAM-dependent_MTases_sf"/>
</dbReference>
<organism evidence="1 2">
    <name type="scientific">Umboniibacter marinipuniceus</name>
    <dbReference type="NCBI Taxonomy" id="569599"/>
    <lineage>
        <taxon>Bacteria</taxon>
        <taxon>Pseudomonadati</taxon>
        <taxon>Pseudomonadota</taxon>
        <taxon>Gammaproteobacteria</taxon>
        <taxon>Cellvibrionales</taxon>
        <taxon>Cellvibrionaceae</taxon>
        <taxon>Umboniibacter</taxon>
    </lineage>
</organism>